<protein>
    <submittedName>
        <fullName evidence="5">Glucose dehydrogenase [FAD, quinone]</fullName>
    </submittedName>
</protein>
<proteinExistence type="inferred from homology"/>
<feature type="binding site" evidence="3">
    <location>
        <position position="157"/>
    </location>
    <ligand>
        <name>FAD</name>
        <dbReference type="ChEBI" id="CHEBI:57692"/>
    </ligand>
</feature>
<accession>A0AAE1H2Z6</accession>
<organism evidence="5 6">
    <name type="scientific">Frankliniella fusca</name>
    <dbReference type="NCBI Taxonomy" id="407009"/>
    <lineage>
        <taxon>Eukaryota</taxon>
        <taxon>Metazoa</taxon>
        <taxon>Ecdysozoa</taxon>
        <taxon>Arthropoda</taxon>
        <taxon>Hexapoda</taxon>
        <taxon>Insecta</taxon>
        <taxon>Pterygota</taxon>
        <taxon>Neoptera</taxon>
        <taxon>Paraneoptera</taxon>
        <taxon>Thysanoptera</taxon>
        <taxon>Terebrantia</taxon>
        <taxon>Thripoidea</taxon>
        <taxon>Thripidae</taxon>
        <taxon>Frankliniella</taxon>
    </lineage>
</organism>
<dbReference type="PANTHER" id="PTHR11552:SF158">
    <property type="entry name" value="GH23626P-RELATED"/>
    <property type="match status" value="1"/>
</dbReference>
<reference evidence="5" key="1">
    <citation type="submission" date="2021-07" db="EMBL/GenBank/DDBJ databases">
        <authorList>
            <person name="Catto M.A."/>
            <person name="Jacobson A."/>
            <person name="Kennedy G."/>
            <person name="Labadie P."/>
            <person name="Hunt B.G."/>
            <person name="Srinivasan R."/>
        </authorList>
    </citation>
    <scope>NUCLEOTIDE SEQUENCE</scope>
    <source>
        <strain evidence="5">PL_HMW_Pooled</strain>
        <tissue evidence="5">Head</tissue>
    </source>
</reference>
<comment type="caution">
    <text evidence="5">The sequence shown here is derived from an EMBL/GenBank/DDBJ whole genome shotgun (WGS) entry which is preliminary data.</text>
</comment>
<dbReference type="GO" id="GO:0016614">
    <property type="term" value="F:oxidoreductase activity, acting on CH-OH group of donors"/>
    <property type="evidence" value="ECO:0007669"/>
    <property type="project" value="InterPro"/>
</dbReference>
<dbReference type="InterPro" id="IPR000172">
    <property type="entry name" value="GMC_OxRdtase_N"/>
</dbReference>
<dbReference type="SUPFAM" id="SSF54373">
    <property type="entry name" value="FAD-linked reductases, C-terminal domain"/>
    <property type="match status" value="1"/>
</dbReference>
<dbReference type="Gene3D" id="3.30.560.10">
    <property type="entry name" value="Glucose Oxidase, domain 3"/>
    <property type="match status" value="1"/>
</dbReference>
<dbReference type="InterPro" id="IPR007867">
    <property type="entry name" value="GMC_OxRtase_C"/>
</dbReference>
<feature type="binding site" evidence="3">
    <location>
        <position position="16"/>
    </location>
    <ligand>
        <name>FAD</name>
        <dbReference type="ChEBI" id="CHEBI:57692"/>
    </ligand>
</feature>
<dbReference type="SUPFAM" id="SSF51905">
    <property type="entry name" value="FAD/NAD(P)-binding domain"/>
    <property type="match status" value="1"/>
</dbReference>
<dbReference type="EMBL" id="JAHWGI010000331">
    <property type="protein sequence ID" value="KAK3913613.1"/>
    <property type="molecule type" value="Genomic_DNA"/>
</dbReference>
<evidence type="ECO:0000256" key="3">
    <source>
        <dbReference type="PIRSR" id="PIRSR000137-2"/>
    </source>
</evidence>
<dbReference type="PIRSF" id="PIRSF000137">
    <property type="entry name" value="Alcohol_oxidase"/>
    <property type="match status" value="1"/>
</dbReference>
<evidence type="ECO:0000313" key="6">
    <source>
        <dbReference type="Proteomes" id="UP001219518"/>
    </source>
</evidence>
<sequence>MNILCARRAAARSRQVLGGSSVLNYMISTRGHPEDYDRWARLGATGWDWASVRPYFLRMEDMAVPEQAADAGHHSAGGPVTITHVPYRSEPARAFVRAGGDLGYPSAPERDYNGNSMIGFSFLQVTMRNGSRWSSNRAYLEPARHRPNLHVSTLSRVTRVIVDPATMTAVGVEYLRDGEPWSRVVRARREVILAAGAINSPQLLMLSGIGPRQHLQSVGVPALVDLPVGENLMDHVAAGGVVFTLGGRPGLAVSIDSVLDDPDVMGEYARHRSGPMTIPGGAEAIGFLRLGSGNASASGRYGYGEWPNVELLFASSSVLVEPTLQGSFGISDALWSAVYKPYLGTPSCTVFPMLLRPRSRGRVRLRSRSPAAKPLIYHEYFSAPGDLDTLVDGVLAAQRLLQTPSMKAVEARIFDVPLPACAHLRFGTRGYWRCHIRQLPQTIYHQSGTCRMGDPRHKDSVVDPRLRVIGILGLRVADASVMPDIPAAHTNTPTYMIAERAADLIKQDHGLELELEVPPALAPAASLLREGGGHHQVDLADNQNSIAS</sequence>
<comment type="cofactor">
    <cofactor evidence="3">
        <name>FAD</name>
        <dbReference type="ChEBI" id="CHEBI:57692"/>
    </cofactor>
</comment>
<dbReference type="InterPro" id="IPR012132">
    <property type="entry name" value="GMC_OxRdtase"/>
</dbReference>
<dbReference type="Pfam" id="PF00732">
    <property type="entry name" value="GMC_oxred_N"/>
    <property type="match status" value="1"/>
</dbReference>
<name>A0AAE1H2Z6_9NEOP</name>
<dbReference type="Proteomes" id="UP001219518">
    <property type="component" value="Unassembled WGS sequence"/>
</dbReference>
<dbReference type="Gene3D" id="3.50.50.60">
    <property type="entry name" value="FAD/NAD(P)-binding domain"/>
    <property type="match status" value="1"/>
</dbReference>
<keyword evidence="3" id="KW-0274">FAD</keyword>
<evidence type="ECO:0000259" key="4">
    <source>
        <dbReference type="PROSITE" id="PS00624"/>
    </source>
</evidence>
<keyword evidence="3" id="KW-0285">Flavoprotein</keyword>
<feature type="active site" description="Proton acceptor" evidence="2">
    <location>
        <position position="489"/>
    </location>
</feature>
<gene>
    <name evidence="5" type="ORF">KUF71_023070</name>
</gene>
<dbReference type="GO" id="GO:0050660">
    <property type="term" value="F:flavin adenine dinucleotide binding"/>
    <property type="evidence" value="ECO:0007669"/>
    <property type="project" value="InterPro"/>
</dbReference>
<comment type="similarity">
    <text evidence="1">Belongs to the GMC oxidoreductase family.</text>
</comment>
<dbReference type="PROSITE" id="PS00624">
    <property type="entry name" value="GMC_OXRED_2"/>
    <property type="match status" value="1"/>
</dbReference>
<feature type="active site" description="Proton donor" evidence="2">
    <location>
        <position position="445"/>
    </location>
</feature>
<dbReference type="PANTHER" id="PTHR11552">
    <property type="entry name" value="GLUCOSE-METHANOL-CHOLINE GMC OXIDOREDUCTASE"/>
    <property type="match status" value="1"/>
</dbReference>
<dbReference type="InterPro" id="IPR036188">
    <property type="entry name" value="FAD/NAD-bd_sf"/>
</dbReference>
<dbReference type="AlphaFoldDB" id="A0AAE1H2Z6"/>
<evidence type="ECO:0000256" key="2">
    <source>
        <dbReference type="PIRSR" id="PIRSR000137-1"/>
    </source>
</evidence>
<feature type="domain" description="Glucose-methanol-choline oxidoreductase N-terminal" evidence="4">
    <location>
        <begin position="196"/>
        <end position="210"/>
    </location>
</feature>
<keyword evidence="6" id="KW-1185">Reference proteome</keyword>
<reference evidence="5" key="2">
    <citation type="journal article" date="2023" name="BMC Genomics">
        <title>Pest status, molecular evolution, and epigenetic factors derived from the genome assembly of Frankliniella fusca, a thysanopteran phytovirus vector.</title>
        <authorList>
            <person name="Catto M.A."/>
            <person name="Labadie P.E."/>
            <person name="Jacobson A.L."/>
            <person name="Kennedy G.G."/>
            <person name="Srinivasan R."/>
            <person name="Hunt B.G."/>
        </authorList>
    </citation>
    <scope>NUCLEOTIDE SEQUENCE</scope>
    <source>
        <strain evidence="5">PL_HMW_Pooled</strain>
    </source>
</reference>
<evidence type="ECO:0000313" key="5">
    <source>
        <dbReference type="EMBL" id="KAK3913613.1"/>
    </source>
</evidence>
<evidence type="ECO:0000256" key="1">
    <source>
        <dbReference type="ARBA" id="ARBA00010790"/>
    </source>
</evidence>
<dbReference type="Pfam" id="PF05199">
    <property type="entry name" value="GMC_oxred_C"/>
    <property type="match status" value="1"/>
</dbReference>